<dbReference type="GO" id="GO:0016787">
    <property type="term" value="F:hydrolase activity"/>
    <property type="evidence" value="ECO:0007669"/>
    <property type="project" value="UniProtKB-KW"/>
</dbReference>
<feature type="compositionally biased region" description="Low complexity" evidence="6">
    <location>
        <begin position="340"/>
        <end position="354"/>
    </location>
</feature>
<keyword evidence="4" id="KW-0347">Helicase</keyword>
<evidence type="ECO:0000313" key="9">
    <source>
        <dbReference type="EMBL" id="KAF7776209.1"/>
    </source>
</evidence>
<organism evidence="9 10">
    <name type="scientific">Agaricus bisporus var. burnettii</name>
    <dbReference type="NCBI Taxonomy" id="192524"/>
    <lineage>
        <taxon>Eukaryota</taxon>
        <taxon>Fungi</taxon>
        <taxon>Dikarya</taxon>
        <taxon>Basidiomycota</taxon>
        <taxon>Agaricomycotina</taxon>
        <taxon>Agaricomycetes</taxon>
        <taxon>Agaricomycetidae</taxon>
        <taxon>Agaricales</taxon>
        <taxon>Agaricineae</taxon>
        <taxon>Agaricaceae</taxon>
        <taxon>Agaricus</taxon>
    </lineage>
</organism>
<dbReference type="SMART" id="SM00487">
    <property type="entry name" value="DEXDc"/>
    <property type="match status" value="1"/>
</dbReference>
<dbReference type="SUPFAM" id="SSF52540">
    <property type="entry name" value="P-loop containing nucleoside triphosphate hydrolases"/>
    <property type="match status" value="2"/>
</dbReference>
<dbReference type="InterPro" id="IPR014001">
    <property type="entry name" value="Helicase_ATP-bd"/>
</dbReference>
<keyword evidence="5" id="KW-0067">ATP-binding</keyword>
<dbReference type="Pfam" id="PF00270">
    <property type="entry name" value="DEAD"/>
    <property type="match status" value="1"/>
</dbReference>
<feature type="region of interest" description="Disordered" evidence="6">
    <location>
        <begin position="128"/>
        <end position="152"/>
    </location>
</feature>
<evidence type="ECO:0000256" key="2">
    <source>
        <dbReference type="ARBA" id="ARBA00022741"/>
    </source>
</evidence>
<feature type="domain" description="Helicase C-terminal" evidence="8">
    <location>
        <begin position="768"/>
        <end position="924"/>
    </location>
</feature>
<dbReference type="Pfam" id="PF00271">
    <property type="entry name" value="Helicase_C"/>
    <property type="match status" value="1"/>
</dbReference>
<evidence type="ECO:0000259" key="8">
    <source>
        <dbReference type="PROSITE" id="PS51194"/>
    </source>
</evidence>
<gene>
    <name evidence="9" type="ORF">Agabi119p4_4602</name>
</gene>
<dbReference type="InterPro" id="IPR001650">
    <property type="entry name" value="Helicase_C-like"/>
</dbReference>
<feature type="compositionally biased region" description="Polar residues" evidence="6">
    <location>
        <begin position="130"/>
        <end position="142"/>
    </location>
</feature>
<dbReference type="GO" id="GO:0005524">
    <property type="term" value="F:ATP binding"/>
    <property type="evidence" value="ECO:0007669"/>
    <property type="project" value="UniProtKB-KW"/>
</dbReference>
<feature type="region of interest" description="Disordered" evidence="6">
    <location>
        <begin position="1"/>
        <end position="88"/>
    </location>
</feature>
<evidence type="ECO:0000256" key="6">
    <source>
        <dbReference type="SAM" id="MobiDB-lite"/>
    </source>
</evidence>
<name>A0A8H7F3M1_AGABI</name>
<dbReference type="AlphaFoldDB" id="A0A8H7F3M1"/>
<protein>
    <recommendedName>
        <fullName evidence="1">RNA helicase</fullName>
        <ecNumber evidence="1">3.6.4.13</ecNumber>
    </recommendedName>
</protein>
<feature type="compositionally biased region" description="Polar residues" evidence="6">
    <location>
        <begin position="40"/>
        <end position="73"/>
    </location>
</feature>
<dbReference type="Proteomes" id="UP000629468">
    <property type="component" value="Unassembled WGS sequence"/>
</dbReference>
<keyword evidence="2" id="KW-0547">Nucleotide-binding</keyword>
<evidence type="ECO:0000256" key="1">
    <source>
        <dbReference type="ARBA" id="ARBA00012552"/>
    </source>
</evidence>
<dbReference type="EC" id="3.6.4.13" evidence="1"/>
<dbReference type="Gene3D" id="3.40.50.300">
    <property type="entry name" value="P-loop containing nucleotide triphosphate hydrolases"/>
    <property type="match status" value="2"/>
</dbReference>
<dbReference type="EMBL" id="JABXXO010000006">
    <property type="protein sequence ID" value="KAF7776209.1"/>
    <property type="molecule type" value="Genomic_DNA"/>
</dbReference>
<evidence type="ECO:0000256" key="5">
    <source>
        <dbReference type="ARBA" id="ARBA00022840"/>
    </source>
</evidence>
<dbReference type="GO" id="GO:0003724">
    <property type="term" value="F:RNA helicase activity"/>
    <property type="evidence" value="ECO:0007669"/>
    <property type="project" value="UniProtKB-EC"/>
</dbReference>
<dbReference type="InterPro" id="IPR027417">
    <property type="entry name" value="P-loop_NTPase"/>
</dbReference>
<evidence type="ECO:0000313" key="10">
    <source>
        <dbReference type="Proteomes" id="UP000629468"/>
    </source>
</evidence>
<dbReference type="InterPro" id="IPR011545">
    <property type="entry name" value="DEAD/DEAH_box_helicase_dom"/>
</dbReference>
<accession>A0A8H7F3M1</accession>
<evidence type="ECO:0000256" key="3">
    <source>
        <dbReference type="ARBA" id="ARBA00022801"/>
    </source>
</evidence>
<evidence type="ECO:0000259" key="7">
    <source>
        <dbReference type="PROSITE" id="PS51192"/>
    </source>
</evidence>
<sequence>MARSVTLNPASVPFFPGGIRSSDADSSFSMGIGHHHQDRSSSLSVSPSEYQSVKSSPSPSVDATDNVRHQTSPGPFDGPRQSPSFRQLDGGRYLESRGFWDNSLPSTLDTLPEAEDNQENGMSMLEEASGATTPSSFMTPGQQPLARERLGTPPVGVAFSNFSGMGTGLQRSSSSPVSSLSSVSQIAAGSTSTTDGMASSFDTKLKTSPFMHEILDRLVRCEYSTREIQRDLGNIHTKVNLLLERSLATNSQPLIQPEFKDPFASAALTQPRPSVGGIAPNQHAPPVEDMPIITQRLNALTTSVGQLLALQTQQMQQQTGHPLEIRNSIMGLGPPQEAAPNQLLSQPTLSPPSLIGHTLSNRPDLRPSPRQQTSTPPRNWDLPMRASESTISRQEPMLRDKPRRSVSGLLRRDSSGIIDGLGDSGNRDNGPIVTKWDQLQLAPELLRSLNKFGVGPPNKIQQRALPFLLKGADIIAQAPPTQERIAAYVIPAIQIAVANMSVRTPQRGPIVIMVSTTVDQATQAQRMIRDLGGPIGVRSALGVGATIVSGDLAQELRLLQQNMPHIICGTPQKLHAIFTTAGGLAGSEVRFLVLDEVDQLIARNLHDFVFNIIKLLPPPRSRPVSTNTPNGGISTNGPPPAALVDTALGNSGRRLSAMPGQSDVLPPTERQTALFSNTVPQDVLNFATAIHLKEPVRVLVRRDGNTANPDAAQGSRGLRQFYLYLAFTAGSRGDPAAGSNGGLGIIGSGRGGATSAETTQAREWKLDALADLFDDIDIGQAIVHVGGMATLDAVVYKLASRGFDAVPLHADMNNGTKLAAINKFRGPTSGLTRQSPTRVLVVYDVQVKSPEVPYVPLVINYDLPKAVEEYAHRVAPAMAPNYSRAGVVINFVTATGGDVEMLRSIECHYKMKCPEVPMSPRDIFVN</sequence>
<reference evidence="9 10" key="1">
    <citation type="journal article" name="Sci. Rep.">
        <title>Telomere-to-telomere assembled and centromere annotated genomes of the two main subspecies of the button mushroom Agaricus bisporus reveal especially polymorphic chromosome ends.</title>
        <authorList>
            <person name="Sonnenberg A.S.M."/>
            <person name="Sedaghat-Telgerd N."/>
            <person name="Lavrijssen B."/>
            <person name="Ohm R.A."/>
            <person name="Hendrickx P.M."/>
            <person name="Scholtmeijer K."/>
            <person name="Baars J.J.P."/>
            <person name="van Peer A."/>
        </authorList>
    </citation>
    <scope>NUCLEOTIDE SEQUENCE [LARGE SCALE GENOMIC DNA]</scope>
    <source>
        <strain evidence="9 10">H119_p4</strain>
    </source>
</reference>
<dbReference type="PANTHER" id="PTHR47958">
    <property type="entry name" value="ATP-DEPENDENT RNA HELICASE DBP3"/>
    <property type="match status" value="1"/>
</dbReference>
<comment type="caution">
    <text evidence="9">The sequence shown here is derived from an EMBL/GenBank/DDBJ whole genome shotgun (WGS) entry which is preliminary data.</text>
</comment>
<dbReference type="PROSITE" id="PS51192">
    <property type="entry name" value="HELICASE_ATP_BIND_1"/>
    <property type="match status" value="1"/>
</dbReference>
<evidence type="ECO:0000256" key="4">
    <source>
        <dbReference type="ARBA" id="ARBA00022806"/>
    </source>
</evidence>
<feature type="domain" description="Helicase ATP-binding" evidence="7">
    <location>
        <begin position="465"/>
        <end position="697"/>
    </location>
</feature>
<proteinExistence type="predicted"/>
<dbReference type="GO" id="GO:0003676">
    <property type="term" value="F:nucleic acid binding"/>
    <property type="evidence" value="ECO:0007669"/>
    <property type="project" value="InterPro"/>
</dbReference>
<feature type="region of interest" description="Disordered" evidence="6">
    <location>
        <begin position="326"/>
        <end position="429"/>
    </location>
</feature>
<keyword evidence="3" id="KW-0378">Hydrolase</keyword>
<dbReference type="PROSITE" id="PS51194">
    <property type="entry name" value="HELICASE_CTER"/>
    <property type="match status" value="1"/>
</dbReference>